<reference evidence="2 3" key="1">
    <citation type="submission" date="2015-07" db="EMBL/GenBank/DDBJ databases">
        <title>The genome of Melipona quadrifasciata.</title>
        <authorList>
            <person name="Pan H."/>
            <person name="Kapheim K."/>
        </authorList>
    </citation>
    <scope>NUCLEOTIDE SEQUENCE [LARGE SCALE GENOMIC DNA]</scope>
    <source>
        <strain evidence="2">0111107301</strain>
        <tissue evidence="2">Whole body</tissue>
    </source>
</reference>
<dbReference type="Proteomes" id="UP000053105">
    <property type="component" value="Unassembled WGS sequence"/>
</dbReference>
<evidence type="ECO:0000313" key="3">
    <source>
        <dbReference type="Proteomes" id="UP000053105"/>
    </source>
</evidence>
<feature type="region of interest" description="Disordered" evidence="1">
    <location>
        <begin position="427"/>
        <end position="451"/>
    </location>
</feature>
<dbReference type="AlphaFoldDB" id="A0A0N0BHL5"/>
<proteinExistence type="predicted"/>
<feature type="compositionally biased region" description="Polar residues" evidence="1">
    <location>
        <begin position="435"/>
        <end position="445"/>
    </location>
</feature>
<name>A0A0N0BHL5_9HYME</name>
<keyword evidence="3" id="KW-1185">Reference proteome</keyword>
<protein>
    <submittedName>
        <fullName evidence="2">Uncharacterized protein</fullName>
    </submittedName>
</protein>
<accession>A0A0N0BHL5</accession>
<dbReference type="EMBL" id="KQ435752">
    <property type="protein sequence ID" value="KOX76164.1"/>
    <property type="molecule type" value="Genomic_DNA"/>
</dbReference>
<sequence>MFLPFLETLENSVLHHISMLVRNILSKNPTNLVPQAEDQADAVSTRNIHARTVGKRVFSQRDLLRDAHTTIVTNETFNNHVRGNFQSPISLQGECNEKCKSKTLKKKQFLPSEILMLRRLVILNIVDARRSILSTFSSFLIHQAKTQRKPVQGGVTNELKNVQETKFTFNFSFCPEKESPDECDRHGEHKRVATSKVLEGNSSTGSSTGGLLFLEVAPLVAGQAQPLNNTFLLNCCQADNFGRGDSSEKMLLPCQKDLLGGPLHETLQQTENDAIVSSLVDIKIHNDSYVTQCQRVENHPQIWRGTSKFVKHLGNFRKAPTLSWNVSPENLGHMAALSSKERNKQNPRPWIDACTNFPKHMFDYFTRYNVTLIKKQSTKVPIKRNSDDDDQRQLRPTLKRVRIQHAFLITSIKLAIKFHPNPVEAYQEHAKTSENDNVPNSSTGGLSEMIE</sequence>
<evidence type="ECO:0000256" key="1">
    <source>
        <dbReference type="SAM" id="MobiDB-lite"/>
    </source>
</evidence>
<gene>
    <name evidence="2" type="ORF">WN51_11904</name>
</gene>
<organism evidence="2 3">
    <name type="scientific">Melipona quadrifasciata</name>
    <dbReference type="NCBI Taxonomy" id="166423"/>
    <lineage>
        <taxon>Eukaryota</taxon>
        <taxon>Metazoa</taxon>
        <taxon>Ecdysozoa</taxon>
        <taxon>Arthropoda</taxon>
        <taxon>Hexapoda</taxon>
        <taxon>Insecta</taxon>
        <taxon>Pterygota</taxon>
        <taxon>Neoptera</taxon>
        <taxon>Endopterygota</taxon>
        <taxon>Hymenoptera</taxon>
        <taxon>Apocrita</taxon>
        <taxon>Aculeata</taxon>
        <taxon>Apoidea</taxon>
        <taxon>Anthophila</taxon>
        <taxon>Apidae</taxon>
        <taxon>Melipona</taxon>
    </lineage>
</organism>
<evidence type="ECO:0000313" key="2">
    <source>
        <dbReference type="EMBL" id="KOX76164.1"/>
    </source>
</evidence>